<reference evidence="2 3" key="2">
    <citation type="submission" date="2018-11" db="EMBL/GenBank/DDBJ databases">
        <authorList>
            <consortium name="Pathogen Informatics"/>
        </authorList>
    </citation>
    <scope>NUCLEOTIDE SEQUENCE [LARGE SCALE GENOMIC DNA]</scope>
    <source>
        <strain evidence="2 3">MHpl1</strain>
    </source>
</reference>
<organism evidence="4">
    <name type="scientific">Haemonchus placei</name>
    <name type="common">Barber's pole worm</name>
    <dbReference type="NCBI Taxonomy" id="6290"/>
    <lineage>
        <taxon>Eukaryota</taxon>
        <taxon>Metazoa</taxon>
        <taxon>Ecdysozoa</taxon>
        <taxon>Nematoda</taxon>
        <taxon>Chromadorea</taxon>
        <taxon>Rhabditida</taxon>
        <taxon>Rhabditina</taxon>
        <taxon>Rhabditomorpha</taxon>
        <taxon>Strongyloidea</taxon>
        <taxon>Trichostrongylidae</taxon>
        <taxon>Haemonchus</taxon>
    </lineage>
</organism>
<dbReference type="Proteomes" id="UP000268014">
    <property type="component" value="Unassembled WGS sequence"/>
</dbReference>
<name>A0A0N4X9Y5_HAEPC</name>
<sequence length="76" mass="8666">MYVFRKNVGQPEISSAEIDFEPSDSEHWDSDSDNVLDPHEYDSSEDEDGNDSLEECDESDGLEDDTGDCEVRYQIL</sequence>
<evidence type="ECO:0000313" key="2">
    <source>
        <dbReference type="EMBL" id="VDO88290.1"/>
    </source>
</evidence>
<accession>A0A0N4X9Y5</accession>
<feature type="compositionally biased region" description="Basic and acidic residues" evidence="1">
    <location>
        <begin position="24"/>
        <end position="42"/>
    </location>
</feature>
<dbReference type="EMBL" id="UZAF01023056">
    <property type="protein sequence ID" value="VDO88290.1"/>
    <property type="molecule type" value="Genomic_DNA"/>
</dbReference>
<dbReference type="WBParaSite" id="HPLM_0002118001-mRNA-1">
    <property type="protein sequence ID" value="HPLM_0002118001-mRNA-1"/>
    <property type="gene ID" value="HPLM_0002118001"/>
</dbReference>
<protein>
    <submittedName>
        <fullName evidence="4">Iwr1 domain-containing protein</fullName>
    </submittedName>
</protein>
<evidence type="ECO:0000313" key="3">
    <source>
        <dbReference type="Proteomes" id="UP000268014"/>
    </source>
</evidence>
<reference evidence="4" key="1">
    <citation type="submission" date="2017-02" db="UniProtKB">
        <authorList>
            <consortium name="WormBaseParasite"/>
        </authorList>
    </citation>
    <scope>IDENTIFICATION</scope>
</reference>
<dbReference type="AlphaFoldDB" id="A0A0N4X9Y5"/>
<gene>
    <name evidence="2" type="ORF">HPLM_LOCUS21169</name>
</gene>
<evidence type="ECO:0000313" key="4">
    <source>
        <dbReference type="WBParaSite" id="HPLM_0002118001-mRNA-1"/>
    </source>
</evidence>
<feature type="region of interest" description="Disordered" evidence="1">
    <location>
        <begin position="1"/>
        <end position="68"/>
    </location>
</feature>
<feature type="compositionally biased region" description="Acidic residues" evidence="1">
    <location>
        <begin position="43"/>
        <end position="68"/>
    </location>
</feature>
<proteinExistence type="predicted"/>
<evidence type="ECO:0000256" key="1">
    <source>
        <dbReference type="SAM" id="MobiDB-lite"/>
    </source>
</evidence>
<keyword evidence="3" id="KW-1185">Reference proteome</keyword>